<protein>
    <submittedName>
        <fullName evidence="3">Glycosyltransferase</fullName>
    </submittedName>
</protein>
<dbReference type="SUPFAM" id="SSF53448">
    <property type="entry name" value="Nucleotide-diphospho-sugar transferases"/>
    <property type="match status" value="1"/>
</dbReference>
<evidence type="ECO:0000256" key="1">
    <source>
        <dbReference type="ARBA" id="ARBA00038494"/>
    </source>
</evidence>
<keyword evidence="4" id="KW-1185">Reference proteome</keyword>
<dbReference type="CDD" id="cd02511">
    <property type="entry name" value="Beta4Glucosyltransferase"/>
    <property type="match status" value="1"/>
</dbReference>
<accession>A0ABX3KV44</accession>
<evidence type="ECO:0000259" key="2">
    <source>
        <dbReference type="Pfam" id="PF00535"/>
    </source>
</evidence>
<dbReference type="PANTHER" id="PTHR43630:SF2">
    <property type="entry name" value="GLYCOSYLTRANSFERASE"/>
    <property type="match status" value="1"/>
</dbReference>
<evidence type="ECO:0000313" key="4">
    <source>
        <dbReference type="Proteomes" id="UP000189431"/>
    </source>
</evidence>
<dbReference type="Gene3D" id="3.90.550.10">
    <property type="entry name" value="Spore Coat Polysaccharide Biosynthesis Protein SpsA, Chain A"/>
    <property type="match status" value="1"/>
</dbReference>
<comment type="caution">
    <text evidence="3">The sequence shown here is derived from an EMBL/GenBank/DDBJ whole genome shotgun (WGS) entry which is preliminary data.</text>
</comment>
<dbReference type="PANTHER" id="PTHR43630">
    <property type="entry name" value="POLY-BETA-1,6-N-ACETYL-D-GLUCOSAMINE SYNTHASE"/>
    <property type="match status" value="1"/>
</dbReference>
<feature type="domain" description="Glycosyltransferase 2-like" evidence="2">
    <location>
        <begin position="10"/>
        <end position="146"/>
    </location>
</feature>
<dbReference type="InterPro" id="IPR001173">
    <property type="entry name" value="Glyco_trans_2-like"/>
</dbReference>
<dbReference type="RefSeq" id="WP_077461512.1">
    <property type="nucleotide sequence ID" value="NZ_MUFR01000002.1"/>
</dbReference>
<proteinExistence type="inferred from homology"/>
<sequence>MSEGNTTVAVALIVKNEAHNIDLCLQSVCNWVDEIVVLDAGSSDNTTEIAKQYTDKVYVASDWRGFGKQRQRAQSYVESDFVFWLDADERVTPELKKNILGVINDHQPNCVYYINRLSNAFGKEIKHSGWHPDWICRLYKTSETHYSDSLVHEHVVVPNTHKKIYLNGVLLHNTFNYLYEYTAKTNQYIKLWSDQREGKKSSSVSKALGHALFRFIKMYFLKKGFLDGRHGFILALLSANVVFTRYADLWLRDYVKKQR</sequence>
<dbReference type="InterPro" id="IPR029044">
    <property type="entry name" value="Nucleotide-diphossugar_trans"/>
</dbReference>
<dbReference type="Proteomes" id="UP000189431">
    <property type="component" value="Unassembled WGS sequence"/>
</dbReference>
<gene>
    <name evidence="3" type="ORF">BZJ21_00910</name>
</gene>
<reference evidence="4" key="1">
    <citation type="submission" date="2017-01" db="EMBL/GenBank/DDBJ databases">
        <title>Draft genome of the species Salinivibrio costicola subsp. alcaliphilus.</title>
        <authorList>
            <person name="Lopez-Hermoso C."/>
            <person name="De La Haba R."/>
            <person name="Sanchez-Porro C."/>
            <person name="Ventosa A."/>
        </authorList>
    </citation>
    <scope>NUCLEOTIDE SEQUENCE [LARGE SCALE GENOMIC DNA]</scope>
    <source>
        <strain evidence="4">CBH448</strain>
    </source>
</reference>
<dbReference type="EMBL" id="MUFR01000002">
    <property type="protein sequence ID" value="OOF35304.1"/>
    <property type="molecule type" value="Genomic_DNA"/>
</dbReference>
<comment type="similarity">
    <text evidence="1">Belongs to the glycosyltransferase 2 family. WaaE/KdtX subfamily.</text>
</comment>
<name>A0ABX3KV44_SALCS</name>
<evidence type="ECO:0000313" key="3">
    <source>
        <dbReference type="EMBL" id="OOF35304.1"/>
    </source>
</evidence>
<dbReference type="Pfam" id="PF00535">
    <property type="entry name" value="Glycos_transf_2"/>
    <property type="match status" value="1"/>
</dbReference>
<organism evidence="3 4">
    <name type="scientific">Salinivibrio costicola subsp. alcaliphilus</name>
    <dbReference type="NCBI Taxonomy" id="272773"/>
    <lineage>
        <taxon>Bacteria</taxon>
        <taxon>Pseudomonadati</taxon>
        <taxon>Pseudomonadota</taxon>
        <taxon>Gammaproteobacteria</taxon>
        <taxon>Vibrionales</taxon>
        <taxon>Vibrionaceae</taxon>
        <taxon>Salinivibrio</taxon>
    </lineage>
</organism>